<dbReference type="PIRSF" id="PIRSF006268">
    <property type="entry name" value="ApbE"/>
    <property type="match status" value="1"/>
</dbReference>
<feature type="signal peptide" evidence="12">
    <location>
        <begin position="1"/>
        <end position="25"/>
    </location>
</feature>
<dbReference type="AlphaFoldDB" id="A0A1H9TA62"/>
<comment type="cofactor">
    <cofactor evidence="11">
        <name>Mg(2+)</name>
        <dbReference type="ChEBI" id="CHEBI:18420"/>
    </cofactor>
    <cofactor evidence="11">
        <name>Mn(2+)</name>
        <dbReference type="ChEBI" id="CHEBI:29035"/>
    </cofactor>
    <text evidence="11">Magnesium. Can also use manganese.</text>
</comment>
<dbReference type="GO" id="GO:0046872">
    <property type="term" value="F:metal ion binding"/>
    <property type="evidence" value="ECO:0007669"/>
    <property type="project" value="UniProtKB-UniRule"/>
</dbReference>
<keyword evidence="4 10" id="KW-0808">Transferase</keyword>
<evidence type="ECO:0000256" key="5">
    <source>
        <dbReference type="ARBA" id="ARBA00022723"/>
    </source>
</evidence>
<keyword evidence="12" id="KW-0732">Signal</keyword>
<comment type="subcellular location">
    <subcellularLocation>
        <location evidence="12">Cell inner membrane</location>
        <topology evidence="12">Lipid-anchor</topology>
        <orientation evidence="12">Periplasmic side</orientation>
    </subcellularLocation>
</comment>
<organism evidence="14 15">
    <name type="scientific">Salisediminibacterium halotolerans</name>
    <dbReference type="NCBI Taxonomy" id="517425"/>
    <lineage>
        <taxon>Bacteria</taxon>
        <taxon>Bacillati</taxon>
        <taxon>Bacillota</taxon>
        <taxon>Bacilli</taxon>
        <taxon>Bacillales</taxon>
        <taxon>Bacillaceae</taxon>
        <taxon>Salisediminibacterium</taxon>
    </lineage>
</organism>
<reference evidence="15" key="1">
    <citation type="submission" date="2016-10" db="EMBL/GenBank/DDBJ databases">
        <authorList>
            <person name="de Groot N.N."/>
        </authorList>
    </citation>
    <scope>NUCLEOTIDE SEQUENCE [LARGE SCALE GENOMIC DNA]</scope>
    <source>
        <strain evidence="15">10nlg</strain>
    </source>
</reference>
<keyword evidence="6 10" id="KW-0274">FAD</keyword>
<keyword evidence="12" id="KW-0997">Cell inner membrane</keyword>
<feature type="binding site" evidence="11">
    <location>
        <position position="310"/>
    </location>
    <ligand>
        <name>Mg(2+)</name>
        <dbReference type="ChEBI" id="CHEBI:18420"/>
    </ligand>
</feature>
<gene>
    <name evidence="14" type="ORF">SAMN05444126_10957</name>
</gene>
<evidence type="ECO:0000256" key="9">
    <source>
        <dbReference type="ARBA" id="ARBA00048540"/>
    </source>
</evidence>
<evidence type="ECO:0000256" key="8">
    <source>
        <dbReference type="ARBA" id="ARBA00031306"/>
    </source>
</evidence>
<comment type="catalytic activity">
    <reaction evidence="9 10 12">
        <text>L-threonyl-[protein] + FAD = FMN-L-threonyl-[protein] + AMP + H(+)</text>
        <dbReference type="Rhea" id="RHEA:36847"/>
        <dbReference type="Rhea" id="RHEA-COMP:11060"/>
        <dbReference type="Rhea" id="RHEA-COMP:11061"/>
        <dbReference type="ChEBI" id="CHEBI:15378"/>
        <dbReference type="ChEBI" id="CHEBI:30013"/>
        <dbReference type="ChEBI" id="CHEBI:57692"/>
        <dbReference type="ChEBI" id="CHEBI:74257"/>
        <dbReference type="ChEBI" id="CHEBI:456215"/>
        <dbReference type="EC" id="2.7.1.180"/>
    </reaction>
</comment>
<dbReference type="SUPFAM" id="SSF143631">
    <property type="entry name" value="ApbE-like"/>
    <property type="match status" value="1"/>
</dbReference>
<keyword evidence="3 10" id="KW-0285">Flavoprotein</keyword>
<dbReference type="PROSITE" id="PS51257">
    <property type="entry name" value="PROKAR_LIPOPROTEIN"/>
    <property type="match status" value="1"/>
</dbReference>
<evidence type="ECO:0000256" key="7">
    <source>
        <dbReference type="ARBA" id="ARBA00022842"/>
    </source>
</evidence>
<comment type="function">
    <text evidence="12">Flavin transferase that catalyzes the transfer of the FMN moiety of FAD and its covalent binding to the hydroxyl group of a threonine residue in a target flavoprotein.</text>
</comment>
<evidence type="ECO:0000256" key="4">
    <source>
        <dbReference type="ARBA" id="ARBA00022679"/>
    </source>
</evidence>
<evidence type="ECO:0000256" key="13">
    <source>
        <dbReference type="SAM" id="Coils"/>
    </source>
</evidence>
<proteinExistence type="inferred from homology"/>
<dbReference type="OrthoDB" id="9778595at2"/>
<keyword evidence="5 10" id="KW-0479">Metal-binding</keyword>
<dbReference type="InterPro" id="IPR003374">
    <property type="entry name" value="ApbE-like_sf"/>
</dbReference>
<evidence type="ECO:0000256" key="11">
    <source>
        <dbReference type="PIRSR" id="PIRSR006268-2"/>
    </source>
</evidence>
<dbReference type="EC" id="2.7.1.180" evidence="1 10"/>
<dbReference type="EMBL" id="FOGV01000009">
    <property type="protein sequence ID" value="SER94016.1"/>
    <property type="molecule type" value="Genomic_DNA"/>
</dbReference>
<keyword evidence="12" id="KW-0472">Membrane</keyword>
<comment type="similarity">
    <text evidence="10 12">Belongs to the ApbE family.</text>
</comment>
<keyword evidence="15" id="KW-1185">Reference proteome</keyword>
<keyword evidence="7 10" id="KW-0460">Magnesium</keyword>
<dbReference type="Gene3D" id="3.10.520.10">
    <property type="entry name" value="ApbE-like domains"/>
    <property type="match status" value="1"/>
</dbReference>
<dbReference type="Proteomes" id="UP000199318">
    <property type="component" value="Unassembled WGS sequence"/>
</dbReference>
<evidence type="ECO:0000256" key="6">
    <source>
        <dbReference type="ARBA" id="ARBA00022827"/>
    </source>
</evidence>
<dbReference type="STRING" id="1464123.SAMN05444126_10957"/>
<name>A0A1H9TA62_9BACI</name>
<feature type="coiled-coil region" evidence="13">
    <location>
        <begin position="48"/>
        <end position="75"/>
    </location>
</feature>
<dbReference type="GO" id="GO:0005886">
    <property type="term" value="C:plasma membrane"/>
    <property type="evidence" value="ECO:0007669"/>
    <property type="project" value="UniProtKB-SubCell"/>
</dbReference>
<evidence type="ECO:0000256" key="1">
    <source>
        <dbReference type="ARBA" id="ARBA00011955"/>
    </source>
</evidence>
<evidence type="ECO:0000256" key="12">
    <source>
        <dbReference type="RuleBase" id="RU363002"/>
    </source>
</evidence>
<sequence length="354" mass="40292">MKRPIGILLLAAALLLSGCRGNDEASEYNRYSEHYFDMFDTIIQVIGYEENDEKFDEYNEKIEQEFREYHQLYDRYNDYEGINNVHTINQYAGKEPVEVDKRIIDLIRFAKEWHDKTGGKLNIAAGEVIDSWNETMETSRQEEADAELPDKSELASLRESVNLDYIEIDKEEQTVFLTEENMSLDFGAVAKGFASEEIGEMMKQEGFTSGAIAAGGNWNVLGEPKEEDRTHWNIAVQAPEGVEANDGDQLGRIRLENKSVDTSGDSQRYEMVDDVRVHHLIDLDTLMPAERHRSVTVVHKRAAVSEYLSTELFLLSQEEGEKLLDDINGAEALWVTEGGAIEKTAGMEKDFDRE</sequence>
<protein>
    <recommendedName>
        <fullName evidence="2 10">FAD:protein FMN transferase</fullName>
        <ecNumber evidence="1 10">2.7.1.180</ecNumber>
    </recommendedName>
    <alternativeName>
        <fullName evidence="8 10">Flavin transferase</fullName>
    </alternativeName>
</protein>
<evidence type="ECO:0000313" key="15">
    <source>
        <dbReference type="Proteomes" id="UP000199318"/>
    </source>
</evidence>
<dbReference type="GO" id="GO:0016740">
    <property type="term" value="F:transferase activity"/>
    <property type="evidence" value="ECO:0007669"/>
    <property type="project" value="UniProtKB-UniRule"/>
</dbReference>
<dbReference type="RefSeq" id="WP_093072667.1">
    <property type="nucleotide sequence ID" value="NZ_FOGV01000009.1"/>
</dbReference>
<keyword evidence="12 14" id="KW-0449">Lipoprotein</keyword>
<comment type="caution">
    <text evidence="14">The sequence shown here is derived from an EMBL/GenBank/DDBJ whole genome shotgun (WGS) entry which is preliminary data.</text>
</comment>
<dbReference type="PANTHER" id="PTHR30040">
    <property type="entry name" value="THIAMINE BIOSYNTHESIS LIPOPROTEIN APBE"/>
    <property type="match status" value="1"/>
</dbReference>
<evidence type="ECO:0000256" key="2">
    <source>
        <dbReference type="ARBA" id="ARBA00016337"/>
    </source>
</evidence>
<evidence type="ECO:0000256" key="3">
    <source>
        <dbReference type="ARBA" id="ARBA00022630"/>
    </source>
</evidence>
<feature type="chain" id="PRO_5011329010" description="FAD:protein FMN transferase" evidence="12">
    <location>
        <begin position="26"/>
        <end position="354"/>
    </location>
</feature>
<evidence type="ECO:0000256" key="10">
    <source>
        <dbReference type="PIRNR" id="PIRNR006268"/>
    </source>
</evidence>
<dbReference type="Pfam" id="PF02424">
    <property type="entry name" value="ApbE"/>
    <property type="match status" value="1"/>
</dbReference>
<feature type="binding site" evidence="11">
    <location>
        <position position="188"/>
    </location>
    <ligand>
        <name>Mg(2+)</name>
        <dbReference type="ChEBI" id="CHEBI:18420"/>
    </ligand>
</feature>
<dbReference type="InterPro" id="IPR024932">
    <property type="entry name" value="ApbE"/>
</dbReference>
<evidence type="ECO:0000313" key="14">
    <source>
        <dbReference type="EMBL" id="SER94016.1"/>
    </source>
</evidence>
<keyword evidence="12" id="KW-1003">Cell membrane</keyword>
<dbReference type="PANTHER" id="PTHR30040:SF2">
    <property type="entry name" value="FAD:PROTEIN FMN TRANSFERASE"/>
    <property type="match status" value="1"/>
</dbReference>
<accession>A0A1H9TA62</accession>
<keyword evidence="13" id="KW-0175">Coiled coil</keyword>